<reference evidence="2" key="1">
    <citation type="journal article" date="2015" name="Nature">
        <title>Complex archaea that bridge the gap between prokaryotes and eukaryotes.</title>
        <authorList>
            <person name="Spang A."/>
            <person name="Saw J.H."/>
            <person name="Jorgensen S.L."/>
            <person name="Zaremba-Niedzwiedzka K."/>
            <person name="Martijn J."/>
            <person name="Lind A.E."/>
            <person name="van Eijk R."/>
            <person name="Schleper C."/>
            <person name="Guy L."/>
            <person name="Ettema T.J."/>
        </authorList>
    </citation>
    <scope>NUCLEOTIDE SEQUENCE</scope>
</reference>
<organism evidence="2">
    <name type="scientific">marine sediment metagenome</name>
    <dbReference type="NCBI Taxonomy" id="412755"/>
    <lineage>
        <taxon>unclassified sequences</taxon>
        <taxon>metagenomes</taxon>
        <taxon>ecological metagenomes</taxon>
    </lineage>
</organism>
<comment type="caution">
    <text evidence="2">The sequence shown here is derived from an EMBL/GenBank/DDBJ whole genome shotgun (WGS) entry which is preliminary data.</text>
</comment>
<evidence type="ECO:0000256" key="1">
    <source>
        <dbReference type="SAM" id="MobiDB-lite"/>
    </source>
</evidence>
<accession>A0A0F9W7P8</accession>
<feature type="region of interest" description="Disordered" evidence="1">
    <location>
        <begin position="415"/>
        <end position="455"/>
    </location>
</feature>
<proteinExistence type="predicted"/>
<gene>
    <name evidence="2" type="ORF">LCGC14_0394180</name>
</gene>
<evidence type="ECO:0000313" key="2">
    <source>
        <dbReference type="EMBL" id="KKN74078.1"/>
    </source>
</evidence>
<feature type="region of interest" description="Disordered" evidence="1">
    <location>
        <begin position="15"/>
        <end position="54"/>
    </location>
</feature>
<dbReference type="EMBL" id="LAZR01000332">
    <property type="protein sequence ID" value="KKN74078.1"/>
    <property type="molecule type" value="Genomic_DNA"/>
</dbReference>
<feature type="compositionally biased region" description="Basic and acidic residues" evidence="1">
    <location>
        <begin position="22"/>
        <end position="50"/>
    </location>
</feature>
<dbReference type="AlphaFoldDB" id="A0A0F9W7P8"/>
<name>A0A0F9W7P8_9ZZZZ</name>
<protein>
    <submittedName>
        <fullName evidence="2">Uncharacterized protein</fullName>
    </submittedName>
</protein>
<sequence>MPSFAEKVTRALQTVANIQAQRQREKDRRERRAERERTRRLEDAARRGEAEAAGLEEGLPAVDIERKLPSAKLRTKRIFSAREAGIPEEAIAETKGRPGDLPRLIREKEQETKVKQRGLLAKETNTRRLNLEGGAIGVPRLEGETNPQYAKRITAEELFRGLDKRGRDVNLFRRKNETPEQYQSRIVKAERARKVETGKEARKTKRTEDLNLEAAALGLSPRGVEETNIDLKKRIGVAEEERRTARGEKIDVRAEERFDKRQAALLKTRNVERLKGDLVRFRSRVAGRSTPITTTNAKGEKVKSRKIILSFEEKVELRGEMERLAAAGMFPKEEFVPSYLLTFEEIAQVTQEVLAENPEFQTPSFLGRARRIASDFFHKGAIGALAPLLRGEEKERALNVLLLEKADALIRLPKPAPKGKKLLGTKPPKPTTQEELSKPISQRSKEFHLRQAGLR</sequence>